<name>A0AAD9VGK2_ACRCE</name>
<feature type="compositionally biased region" description="Basic and acidic residues" evidence="1">
    <location>
        <begin position="21"/>
        <end position="32"/>
    </location>
</feature>
<protein>
    <submittedName>
        <fullName evidence="2">Uncharacterized protein</fullName>
    </submittedName>
</protein>
<accession>A0AAD9VGK2</accession>
<evidence type="ECO:0000313" key="2">
    <source>
        <dbReference type="EMBL" id="KAK2573783.1"/>
    </source>
</evidence>
<evidence type="ECO:0000313" key="3">
    <source>
        <dbReference type="Proteomes" id="UP001249851"/>
    </source>
</evidence>
<organism evidence="2 3">
    <name type="scientific">Acropora cervicornis</name>
    <name type="common">Staghorn coral</name>
    <dbReference type="NCBI Taxonomy" id="6130"/>
    <lineage>
        <taxon>Eukaryota</taxon>
        <taxon>Metazoa</taxon>
        <taxon>Cnidaria</taxon>
        <taxon>Anthozoa</taxon>
        <taxon>Hexacorallia</taxon>
        <taxon>Scleractinia</taxon>
        <taxon>Astrocoeniina</taxon>
        <taxon>Acroporidae</taxon>
        <taxon>Acropora</taxon>
    </lineage>
</organism>
<reference evidence="2" key="1">
    <citation type="journal article" date="2023" name="G3 (Bethesda)">
        <title>Whole genome assembly and annotation of the endangered Caribbean coral Acropora cervicornis.</title>
        <authorList>
            <person name="Selwyn J.D."/>
            <person name="Vollmer S.V."/>
        </authorList>
    </citation>
    <scope>NUCLEOTIDE SEQUENCE</scope>
    <source>
        <strain evidence="2">K2</strain>
    </source>
</reference>
<gene>
    <name evidence="2" type="ORF">P5673_001478</name>
</gene>
<reference evidence="2" key="2">
    <citation type="journal article" date="2023" name="Science">
        <title>Genomic signatures of disease resistance in endangered staghorn corals.</title>
        <authorList>
            <person name="Vollmer S.V."/>
            <person name="Selwyn J.D."/>
            <person name="Despard B.A."/>
            <person name="Roesel C.L."/>
        </authorList>
    </citation>
    <scope>NUCLEOTIDE SEQUENCE</scope>
    <source>
        <strain evidence="2">K2</strain>
    </source>
</reference>
<sequence length="78" mass="9112">MKKENRNLCEDEPDKAECIREVEEAKGNHDSTEQQDESTQSDADAGRGSVEEYLAKIDRLRWTEELRSMYKEKYGLVE</sequence>
<feature type="region of interest" description="Disordered" evidence="1">
    <location>
        <begin position="21"/>
        <end position="49"/>
    </location>
</feature>
<dbReference type="AlphaFoldDB" id="A0AAD9VGK2"/>
<keyword evidence="3" id="KW-1185">Reference proteome</keyword>
<dbReference type="Proteomes" id="UP001249851">
    <property type="component" value="Unassembled WGS sequence"/>
</dbReference>
<proteinExistence type="predicted"/>
<comment type="caution">
    <text evidence="2">The sequence shown here is derived from an EMBL/GenBank/DDBJ whole genome shotgun (WGS) entry which is preliminary data.</text>
</comment>
<evidence type="ECO:0000256" key="1">
    <source>
        <dbReference type="SAM" id="MobiDB-lite"/>
    </source>
</evidence>
<dbReference type="EMBL" id="JARQWQ010000002">
    <property type="protein sequence ID" value="KAK2573783.1"/>
    <property type="molecule type" value="Genomic_DNA"/>
</dbReference>